<accession>A0A840KHV2</accession>
<sequence>MDMFQMGQYLYYNRLAGYILNELADYVKA</sequence>
<proteinExistence type="predicted"/>
<gene>
    <name evidence="1" type="ORF">HNP38_002387</name>
</gene>
<name>A0A840KHV2_9FLAO</name>
<evidence type="ECO:0000313" key="2">
    <source>
        <dbReference type="Proteomes" id="UP000592180"/>
    </source>
</evidence>
<keyword evidence="2" id="KW-1185">Reference proteome</keyword>
<dbReference type="AlphaFoldDB" id="A0A840KHV2"/>
<dbReference type="EMBL" id="JACHLE010000003">
    <property type="protein sequence ID" value="MBB4807083.1"/>
    <property type="molecule type" value="Genomic_DNA"/>
</dbReference>
<evidence type="ECO:0000313" key="1">
    <source>
        <dbReference type="EMBL" id="MBB4807083.1"/>
    </source>
</evidence>
<comment type="caution">
    <text evidence="1">The sequence shown here is derived from an EMBL/GenBank/DDBJ whole genome shotgun (WGS) entry which is preliminary data.</text>
</comment>
<organism evidence="1 2">
    <name type="scientific">Chryseobacterium defluvii</name>
    <dbReference type="NCBI Taxonomy" id="160396"/>
    <lineage>
        <taxon>Bacteria</taxon>
        <taxon>Pseudomonadati</taxon>
        <taxon>Bacteroidota</taxon>
        <taxon>Flavobacteriia</taxon>
        <taxon>Flavobacteriales</taxon>
        <taxon>Weeksellaceae</taxon>
        <taxon>Chryseobacterium group</taxon>
        <taxon>Chryseobacterium</taxon>
    </lineage>
</organism>
<reference evidence="1 2" key="1">
    <citation type="submission" date="2020-08" db="EMBL/GenBank/DDBJ databases">
        <title>Functional genomics of gut bacteria from endangered species of beetles.</title>
        <authorList>
            <person name="Carlos-Shanley C."/>
        </authorList>
    </citation>
    <scope>NUCLEOTIDE SEQUENCE [LARGE SCALE GENOMIC DNA]</scope>
    <source>
        <strain evidence="1 2">S00151</strain>
    </source>
</reference>
<dbReference type="Proteomes" id="UP000592180">
    <property type="component" value="Unassembled WGS sequence"/>
</dbReference>
<protein>
    <submittedName>
        <fullName evidence="1">Uncharacterized protein</fullName>
    </submittedName>
</protein>